<accession>A0A2C9W9J2</accession>
<keyword evidence="4" id="KW-1185">Reference proteome</keyword>
<evidence type="ECO:0000313" key="4">
    <source>
        <dbReference type="Proteomes" id="UP000091857"/>
    </source>
</evidence>
<dbReference type="PROSITE" id="PS50157">
    <property type="entry name" value="ZINC_FINGER_C2H2_2"/>
    <property type="match status" value="1"/>
</dbReference>
<feature type="domain" description="C2H2-type" evidence="2">
    <location>
        <begin position="21"/>
        <end position="48"/>
    </location>
</feature>
<dbReference type="AlphaFoldDB" id="A0A2C9W9J2"/>
<keyword evidence="1" id="KW-0479">Metal-binding</keyword>
<evidence type="ECO:0000259" key="2">
    <source>
        <dbReference type="PROSITE" id="PS50157"/>
    </source>
</evidence>
<sequence>MAGYGWNLNLCPKRPYAPPPIACRICNHVFMSSQALIEHIESHMADEDPNSRRPQNLISCQRNPFANPSSQASLPPTLPFTPNSYSQLASNFQERNPIFSSSPQMIVSMRPTSQPQISLMGVRNSWSHQVPFPPQLQRKMMMMEDPPSCDFTKPLLQQLEKPFPYKIELKGINDNRNSSDLDMLDLTLKL</sequence>
<organism evidence="3 4">
    <name type="scientific">Manihot esculenta</name>
    <name type="common">Cassava</name>
    <name type="synonym">Jatropha manihot</name>
    <dbReference type="NCBI Taxonomy" id="3983"/>
    <lineage>
        <taxon>Eukaryota</taxon>
        <taxon>Viridiplantae</taxon>
        <taxon>Streptophyta</taxon>
        <taxon>Embryophyta</taxon>
        <taxon>Tracheophyta</taxon>
        <taxon>Spermatophyta</taxon>
        <taxon>Magnoliopsida</taxon>
        <taxon>eudicotyledons</taxon>
        <taxon>Gunneridae</taxon>
        <taxon>Pentapetalae</taxon>
        <taxon>rosids</taxon>
        <taxon>fabids</taxon>
        <taxon>Malpighiales</taxon>
        <taxon>Euphorbiaceae</taxon>
        <taxon>Crotonoideae</taxon>
        <taxon>Manihoteae</taxon>
        <taxon>Manihot</taxon>
    </lineage>
</organism>
<proteinExistence type="predicted"/>
<dbReference type="PROSITE" id="PS00028">
    <property type="entry name" value="ZINC_FINGER_C2H2_1"/>
    <property type="match status" value="1"/>
</dbReference>
<dbReference type="GO" id="GO:0008270">
    <property type="term" value="F:zinc ion binding"/>
    <property type="evidence" value="ECO:0007669"/>
    <property type="project" value="UniProtKB-KW"/>
</dbReference>
<protein>
    <recommendedName>
        <fullName evidence="2">C2H2-type domain-containing protein</fullName>
    </recommendedName>
</protein>
<evidence type="ECO:0000256" key="1">
    <source>
        <dbReference type="PROSITE-ProRule" id="PRU00042"/>
    </source>
</evidence>
<keyword evidence="1" id="KW-0863">Zinc-finger</keyword>
<comment type="caution">
    <text evidence="3">The sequence shown here is derived from an EMBL/GenBank/DDBJ whole genome shotgun (WGS) entry which is preliminary data.</text>
</comment>
<dbReference type="Proteomes" id="UP000091857">
    <property type="component" value="Chromosome 3"/>
</dbReference>
<dbReference type="Gramene" id="Manes.03G163100.1.v8.1">
    <property type="protein sequence ID" value="Manes.03G163100.1.v8.1.CDS.1"/>
    <property type="gene ID" value="Manes.03G163100.v8.1"/>
</dbReference>
<reference evidence="4" key="1">
    <citation type="journal article" date="2016" name="Nat. Biotechnol.">
        <title>Sequencing wild and cultivated cassava and related species reveals extensive interspecific hybridization and genetic diversity.</title>
        <authorList>
            <person name="Bredeson J.V."/>
            <person name="Lyons J.B."/>
            <person name="Prochnik S.E."/>
            <person name="Wu G.A."/>
            <person name="Ha C.M."/>
            <person name="Edsinger-Gonzales E."/>
            <person name="Grimwood J."/>
            <person name="Schmutz J."/>
            <person name="Rabbi I.Y."/>
            <person name="Egesi C."/>
            <person name="Nauluvula P."/>
            <person name="Lebot V."/>
            <person name="Ndunguru J."/>
            <person name="Mkamilo G."/>
            <person name="Bart R.S."/>
            <person name="Setter T.L."/>
            <person name="Gleadow R.M."/>
            <person name="Kulakow P."/>
            <person name="Ferguson M.E."/>
            <person name="Rounsley S."/>
            <person name="Rokhsar D.S."/>
        </authorList>
    </citation>
    <scope>NUCLEOTIDE SEQUENCE [LARGE SCALE GENOMIC DNA]</scope>
    <source>
        <strain evidence="4">cv. AM560-2</strain>
    </source>
</reference>
<dbReference type="EMBL" id="CM004389">
    <property type="protein sequence ID" value="OAY55555.1"/>
    <property type="molecule type" value="Genomic_DNA"/>
</dbReference>
<keyword evidence="1" id="KW-0862">Zinc</keyword>
<dbReference type="OMA" id="HIESHIV"/>
<dbReference type="InterPro" id="IPR013087">
    <property type="entry name" value="Znf_C2H2_type"/>
</dbReference>
<gene>
    <name evidence="3" type="ORF">MANES_03G163100v8</name>
</gene>
<name>A0A2C9W9J2_MANES</name>
<evidence type="ECO:0000313" key="3">
    <source>
        <dbReference type="EMBL" id="OAY55555.1"/>
    </source>
</evidence>